<comment type="subcellular location">
    <subcellularLocation>
        <location evidence="1">Endoplasmic reticulum membrane</location>
        <topology evidence="1">Multi-pass membrane protein</topology>
    </subcellularLocation>
</comment>
<evidence type="ECO:0000256" key="4">
    <source>
        <dbReference type="ARBA" id="ARBA00022989"/>
    </source>
</evidence>
<keyword evidence="5 6" id="KW-0472">Membrane</keyword>
<dbReference type="STRING" id="37992.A0A4Z0Y9T1"/>
<dbReference type="PANTHER" id="PTHR31394:SF1">
    <property type="entry name" value="TRANSMEMBRANE PROTEIN 199"/>
    <property type="match status" value="1"/>
</dbReference>
<dbReference type="AlphaFoldDB" id="A0A4Z0Y9T1"/>
<feature type="transmembrane region" description="Helical" evidence="6">
    <location>
        <begin position="167"/>
        <end position="185"/>
    </location>
</feature>
<dbReference type="GO" id="GO:0005789">
    <property type="term" value="C:endoplasmic reticulum membrane"/>
    <property type="evidence" value="ECO:0007669"/>
    <property type="project" value="UniProtKB-SubCell"/>
</dbReference>
<sequence length="279" mass="31695">MVLLTMTSPMVEALIVLRDSSDPRDPSNDAAQSNDIEVEEPCMKDPAVGNPISHGQILRTVKSLKANGHVGFRLEQMLRGSTLYVPPRRQNLNRFTDEYKALMARLRHEEEERSYERMLRKAPARESFAERFPLAPMAHSFAEVNKPSKLSDIEGDDIEFGDVQKQVTLIINFLVSVFGCGAALWKLAQWWPVSTRLFLSFGGAILVGITEVAVYSAYTWRMSQGEKQQAKMKEVREVVKTWVVGEEDDKTPLTEPTFLVEHDSRELDTSLRRRIKGEI</sequence>
<keyword evidence="3" id="KW-0256">Endoplasmic reticulum</keyword>
<dbReference type="EMBL" id="SKBN01000194">
    <property type="protein sequence ID" value="TGJ80939.1"/>
    <property type="molecule type" value="Genomic_DNA"/>
</dbReference>
<evidence type="ECO:0000256" key="5">
    <source>
        <dbReference type="ARBA" id="ARBA00023136"/>
    </source>
</evidence>
<comment type="caution">
    <text evidence="7">The sequence shown here is derived from an EMBL/GenBank/DDBJ whole genome shotgun (WGS) entry which is preliminary data.</text>
</comment>
<evidence type="ECO:0000256" key="2">
    <source>
        <dbReference type="ARBA" id="ARBA00022692"/>
    </source>
</evidence>
<feature type="transmembrane region" description="Helical" evidence="6">
    <location>
        <begin position="197"/>
        <end position="218"/>
    </location>
</feature>
<dbReference type="Proteomes" id="UP000297716">
    <property type="component" value="Unassembled WGS sequence"/>
</dbReference>
<keyword evidence="8" id="KW-1185">Reference proteome</keyword>
<reference evidence="7 8" key="1">
    <citation type="submission" date="2019-03" db="EMBL/GenBank/DDBJ databases">
        <title>Draft genome sequence of Xylaria hypoxylon DSM 108379, a ubiquitous saprotrophic-parasitic fungi on hardwood.</title>
        <authorList>
            <person name="Buettner E."/>
            <person name="Leonhardt S."/>
            <person name="Gebauer A.M."/>
            <person name="Liers C."/>
            <person name="Hofrichter M."/>
            <person name="Kellner H."/>
        </authorList>
    </citation>
    <scope>NUCLEOTIDE SEQUENCE [LARGE SCALE GENOMIC DNA]</scope>
    <source>
        <strain evidence="7 8">DSM 108379</strain>
    </source>
</reference>
<dbReference type="PANTHER" id="PTHR31394">
    <property type="entry name" value="TRANSMEMBRANE PROTEIN 199"/>
    <property type="match status" value="1"/>
</dbReference>
<accession>A0A4Z0Y9T1</accession>
<gene>
    <name evidence="7" type="ORF">E0Z10_g7833</name>
</gene>
<evidence type="ECO:0000256" key="6">
    <source>
        <dbReference type="SAM" id="Phobius"/>
    </source>
</evidence>
<dbReference type="Pfam" id="PF11712">
    <property type="entry name" value="Vma12"/>
    <property type="match status" value="1"/>
</dbReference>
<evidence type="ECO:0000256" key="3">
    <source>
        <dbReference type="ARBA" id="ARBA00022824"/>
    </source>
</evidence>
<organism evidence="7 8">
    <name type="scientific">Xylaria hypoxylon</name>
    <dbReference type="NCBI Taxonomy" id="37992"/>
    <lineage>
        <taxon>Eukaryota</taxon>
        <taxon>Fungi</taxon>
        <taxon>Dikarya</taxon>
        <taxon>Ascomycota</taxon>
        <taxon>Pezizomycotina</taxon>
        <taxon>Sordariomycetes</taxon>
        <taxon>Xylariomycetidae</taxon>
        <taxon>Xylariales</taxon>
        <taxon>Xylariaceae</taxon>
        <taxon>Xylaria</taxon>
    </lineage>
</organism>
<dbReference type="GO" id="GO:0070072">
    <property type="term" value="P:vacuolar proton-transporting V-type ATPase complex assembly"/>
    <property type="evidence" value="ECO:0007669"/>
    <property type="project" value="InterPro"/>
</dbReference>
<keyword evidence="2 6" id="KW-0812">Transmembrane</keyword>
<protein>
    <submittedName>
        <fullName evidence="7">Uncharacterized protein</fullName>
    </submittedName>
</protein>
<keyword evidence="4 6" id="KW-1133">Transmembrane helix</keyword>
<proteinExistence type="predicted"/>
<name>A0A4Z0Y9T1_9PEZI</name>
<evidence type="ECO:0000256" key="1">
    <source>
        <dbReference type="ARBA" id="ARBA00004477"/>
    </source>
</evidence>
<evidence type="ECO:0000313" key="7">
    <source>
        <dbReference type="EMBL" id="TGJ80939.1"/>
    </source>
</evidence>
<dbReference type="OrthoDB" id="19981at2759"/>
<dbReference type="InterPro" id="IPR021013">
    <property type="entry name" value="ATPase_Vma12"/>
</dbReference>
<evidence type="ECO:0000313" key="8">
    <source>
        <dbReference type="Proteomes" id="UP000297716"/>
    </source>
</evidence>